<keyword evidence="5" id="KW-0560">Oxidoreductase</keyword>
<dbReference type="AlphaFoldDB" id="A0A6A6XKT6"/>
<evidence type="ECO:0000313" key="7">
    <source>
        <dbReference type="Proteomes" id="UP000799757"/>
    </source>
</evidence>
<dbReference type="GO" id="GO:0019441">
    <property type="term" value="P:L-tryptophan catabolic process to kynurenine"/>
    <property type="evidence" value="ECO:0007669"/>
    <property type="project" value="UniProtKB-UniRule"/>
</dbReference>
<dbReference type="PANTHER" id="PTHR28657">
    <property type="entry name" value="INDOLEAMINE 2,3-DIOXYGENASE"/>
    <property type="match status" value="1"/>
</dbReference>
<dbReference type="Proteomes" id="UP000799757">
    <property type="component" value="Unassembled WGS sequence"/>
</dbReference>
<dbReference type="GO" id="GO:0034354">
    <property type="term" value="P:'de novo' NAD+ biosynthetic process from L-tryptophan"/>
    <property type="evidence" value="ECO:0007669"/>
    <property type="project" value="TreeGrafter"/>
</dbReference>
<dbReference type="InterPro" id="IPR037217">
    <property type="entry name" value="Trp/Indoleamine_2_3_dOase-like"/>
</dbReference>
<keyword evidence="3 4" id="KW-0408">Iron</keyword>
<dbReference type="SUPFAM" id="SSF140959">
    <property type="entry name" value="Indolic compounds 2,3-dioxygenase-like"/>
    <property type="match status" value="1"/>
</dbReference>
<dbReference type="GO" id="GO:0020037">
    <property type="term" value="F:heme binding"/>
    <property type="evidence" value="ECO:0007669"/>
    <property type="project" value="UniProtKB-UniRule"/>
</dbReference>
<dbReference type="GO" id="GO:0033754">
    <property type="term" value="F:indoleamine 2,3-dioxygenase activity"/>
    <property type="evidence" value="ECO:0007669"/>
    <property type="project" value="UniProtKB-EC"/>
</dbReference>
<keyword evidence="2 4" id="KW-0479">Metal-binding</keyword>
<evidence type="ECO:0000256" key="4">
    <source>
        <dbReference type="PIRSR" id="PIRSR600898-1"/>
    </source>
</evidence>
<dbReference type="OrthoDB" id="540174at2759"/>
<dbReference type="GO" id="GO:0046872">
    <property type="term" value="F:metal ion binding"/>
    <property type="evidence" value="ECO:0007669"/>
    <property type="project" value="UniProtKB-UniRule"/>
</dbReference>
<dbReference type="FunFam" id="1.20.58.480:FF:000004">
    <property type="entry name" value="Indoleamine 2,3-dioxygenase subfamily"/>
    <property type="match status" value="1"/>
</dbReference>
<comment type="catalytic activity">
    <reaction evidence="5">
        <text>L-tryptophan + O2 = N-formyl-L-kynurenine</text>
        <dbReference type="Rhea" id="RHEA:24536"/>
        <dbReference type="ChEBI" id="CHEBI:15379"/>
        <dbReference type="ChEBI" id="CHEBI:57912"/>
        <dbReference type="ChEBI" id="CHEBI:58629"/>
    </reaction>
</comment>
<dbReference type="PROSITE" id="PS00877">
    <property type="entry name" value="IDO_2"/>
    <property type="match status" value="1"/>
</dbReference>
<keyword evidence="4 5" id="KW-0349">Heme</keyword>
<dbReference type="PANTHER" id="PTHR28657:SF10">
    <property type="entry name" value="INDOLEAMINE 2,3-DIOXYGENASE"/>
    <property type="match status" value="1"/>
</dbReference>
<dbReference type="EMBL" id="MU001822">
    <property type="protein sequence ID" value="KAF2796788.1"/>
    <property type="molecule type" value="Genomic_DNA"/>
</dbReference>
<dbReference type="PROSITE" id="PS00876">
    <property type="entry name" value="IDO_1"/>
    <property type="match status" value="1"/>
</dbReference>
<comment type="function">
    <text evidence="5">Produces N-formyl-kynurenine through the oxidation of tryptophan.</text>
</comment>
<evidence type="ECO:0000256" key="3">
    <source>
        <dbReference type="ARBA" id="ARBA00023004"/>
    </source>
</evidence>
<evidence type="ECO:0000256" key="5">
    <source>
        <dbReference type="RuleBase" id="RU369119"/>
    </source>
</evidence>
<dbReference type="Gene3D" id="1.20.58.480">
    <property type="match status" value="1"/>
</dbReference>
<evidence type="ECO:0000256" key="1">
    <source>
        <dbReference type="ARBA" id="ARBA00007119"/>
    </source>
</evidence>
<reference evidence="6" key="1">
    <citation type="journal article" date="2020" name="Stud. Mycol.">
        <title>101 Dothideomycetes genomes: a test case for predicting lifestyles and emergence of pathogens.</title>
        <authorList>
            <person name="Haridas S."/>
            <person name="Albert R."/>
            <person name="Binder M."/>
            <person name="Bloem J."/>
            <person name="Labutti K."/>
            <person name="Salamov A."/>
            <person name="Andreopoulos B."/>
            <person name="Baker S."/>
            <person name="Barry K."/>
            <person name="Bills G."/>
            <person name="Bluhm B."/>
            <person name="Cannon C."/>
            <person name="Castanera R."/>
            <person name="Culley D."/>
            <person name="Daum C."/>
            <person name="Ezra D."/>
            <person name="Gonzalez J."/>
            <person name="Henrissat B."/>
            <person name="Kuo A."/>
            <person name="Liang C."/>
            <person name="Lipzen A."/>
            <person name="Lutzoni F."/>
            <person name="Magnuson J."/>
            <person name="Mondo S."/>
            <person name="Nolan M."/>
            <person name="Ohm R."/>
            <person name="Pangilinan J."/>
            <person name="Park H.-J."/>
            <person name="Ramirez L."/>
            <person name="Alfaro M."/>
            <person name="Sun H."/>
            <person name="Tritt A."/>
            <person name="Yoshinaga Y."/>
            <person name="Zwiers L.-H."/>
            <person name="Turgeon B."/>
            <person name="Goodwin S."/>
            <person name="Spatafora J."/>
            <person name="Crous P."/>
            <person name="Grigoriev I."/>
        </authorList>
    </citation>
    <scope>NUCLEOTIDE SEQUENCE</scope>
    <source>
        <strain evidence="6">CBS 109.77</strain>
    </source>
</reference>
<protein>
    <recommendedName>
        <fullName evidence="5">Indoleamine 2,3-dioxygenase</fullName>
        <ecNumber evidence="5">1.13.11.52</ecNumber>
    </recommendedName>
</protein>
<dbReference type="GO" id="GO:0005737">
    <property type="term" value="C:cytoplasm"/>
    <property type="evidence" value="ECO:0007669"/>
    <property type="project" value="TreeGrafter"/>
</dbReference>
<dbReference type="EC" id="1.13.11.52" evidence="5"/>
<proteinExistence type="inferred from homology"/>
<organism evidence="6 7">
    <name type="scientific">Melanomma pulvis-pyrius CBS 109.77</name>
    <dbReference type="NCBI Taxonomy" id="1314802"/>
    <lineage>
        <taxon>Eukaryota</taxon>
        <taxon>Fungi</taxon>
        <taxon>Dikarya</taxon>
        <taxon>Ascomycota</taxon>
        <taxon>Pezizomycotina</taxon>
        <taxon>Dothideomycetes</taxon>
        <taxon>Pleosporomycetidae</taxon>
        <taxon>Pleosporales</taxon>
        <taxon>Melanommataceae</taxon>
        <taxon>Melanomma</taxon>
    </lineage>
</organism>
<sequence length="419" mass="46951">MPHNISTMPVPLTGSLDDFEVSRNGFLPEKLPIQRLSDQYYESWELILDHLPTLLVSASLREEVDRLPILSTSRLISQREWQRAYLVLSFLTHSYIWEAGGPSERLPPSISIPFLQVSTHLGLPPTATYAALNLWNYTSLSPSASLYNVDDLRVLHTFTGTRDEEWFYLISVAIESHGASIIPIMLNAMDAVNSNSPEVIMLALLKFSQCIREIGEILKRMDEQCSPDVFYNRIRPFLAGSKNMGLAGLPKGVFYDEGNGKGDWRQYSGGSNAQSSLIQFFDVALGVEHSLTGAKKGSKPGFLQEMRNYMPSPHRKFLKHVECISNIREYADTTTDTEVTNAYNCAVKELSRFRDIHIQIVTRYIINPSRKQGPMKNAGMNLAVASTNCTTKGLHGTGGTELLPFLKQSRDETKQTALQ</sequence>
<dbReference type="InterPro" id="IPR000898">
    <property type="entry name" value="Indolamine_dOase"/>
</dbReference>
<feature type="binding site" description="proximal binding residue" evidence="4">
    <location>
        <position position="357"/>
    </location>
    <ligand>
        <name>heme b</name>
        <dbReference type="ChEBI" id="CHEBI:60344"/>
    </ligand>
    <ligandPart>
        <name>Fe</name>
        <dbReference type="ChEBI" id="CHEBI:18248"/>
    </ligandPart>
</feature>
<accession>A0A6A6XKT6</accession>
<name>A0A6A6XKT6_9PLEO</name>
<dbReference type="Pfam" id="PF01231">
    <property type="entry name" value="IDO"/>
    <property type="match status" value="1"/>
</dbReference>
<keyword evidence="5 6" id="KW-0223">Dioxygenase</keyword>
<evidence type="ECO:0000313" key="6">
    <source>
        <dbReference type="EMBL" id="KAF2796788.1"/>
    </source>
</evidence>
<gene>
    <name evidence="6" type="ORF">K505DRAFT_372938</name>
</gene>
<evidence type="ECO:0000256" key="2">
    <source>
        <dbReference type="ARBA" id="ARBA00022723"/>
    </source>
</evidence>
<keyword evidence="7" id="KW-1185">Reference proteome</keyword>
<comment type="similarity">
    <text evidence="1 5">Belongs to the indoleamine 2,3-dioxygenase family.</text>
</comment>